<dbReference type="Proteomes" id="UP000178943">
    <property type="component" value="Unassembled WGS sequence"/>
</dbReference>
<dbReference type="InterPro" id="IPR050553">
    <property type="entry name" value="Thioredoxin_ResA/DsbE_sf"/>
</dbReference>
<dbReference type="Pfam" id="PF00578">
    <property type="entry name" value="AhpC-TSA"/>
    <property type="match status" value="1"/>
</dbReference>
<gene>
    <name evidence="3" type="ORF">A2Y62_12075</name>
</gene>
<protein>
    <recommendedName>
        <fullName evidence="2">Thioredoxin domain-containing protein</fullName>
    </recommendedName>
</protein>
<feature type="transmembrane region" description="Helical" evidence="1">
    <location>
        <begin position="12"/>
        <end position="35"/>
    </location>
</feature>
<sequence length="177" mass="20606">MNKEENIERIVIAMICVTFCAILIALFKGSAVTYLKEGMQIPSFSIYSLGGKEFSKENFKGKVVLINFWASWCKPCIEEFPLLIRLRNKFSADKMEMLLVNIGENNEEIRKFLQDNKFDIPVYRDPRAQMSKQFGTFKYPETYIVDKNGVLRKKVIGQLNWVEDDILPFMEGLLKEK</sequence>
<evidence type="ECO:0000313" key="3">
    <source>
        <dbReference type="EMBL" id="OGF61436.1"/>
    </source>
</evidence>
<dbReference type="SUPFAM" id="SSF52833">
    <property type="entry name" value="Thioredoxin-like"/>
    <property type="match status" value="1"/>
</dbReference>
<dbReference type="STRING" id="1817863.A2Y62_12075"/>
<dbReference type="PANTHER" id="PTHR42852:SF17">
    <property type="entry name" value="THIOREDOXIN-LIKE PROTEIN HI_1115"/>
    <property type="match status" value="1"/>
</dbReference>
<reference evidence="3 4" key="1">
    <citation type="journal article" date="2016" name="Nat. Commun.">
        <title>Thousands of microbial genomes shed light on interconnected biogeochemical processes in an aquifer system.</title>
        <authorList>
            <person name="Anantharaman K."/>
            <person name="Brown C.T."/>
            <person name="Hug L.A."/>
            <person name="Sharon I."/>
            <person name="Castelle C.J."/>
            <person name="Probst A.J."/>
            <person name="Thomas B.C."/>
            <person name="Singh A."/>
            <person name="Wilkins M.J."/>
            <person name="Karaoz U."/>
            <person name="Brodie E.L."/>
            <person name="Williams K.H."/>
            <person name="Hubbard S.S."/>
            <person name="Banfield J.F."/>
        </authorList>
    </citation>
    <scope>NUCLEOTIDE SEQUENCE [LARGE SCALE GENOMIC DNA]</scope>
</reference>
<dbReference type="GO" id="GO:0016491">
    <property type="term" value="F:oxidoreductase activity"/>
    <property type="evidence" value="ECO:0007669"/>
    <property type="project" value="InterPro"/>
</dbReference>
<accession>A0A1F5VDE1</accession>
<keyword evidence="1" id="KW-0812">Transmembrane</keyword>
<dbReference type="EMBL" id="MFGW01000195">
    <property type="protein sequence ID" value="OGF61436.1"/>
    <property type="molecule type" value="Genomic_DNA"/>
</dbReference>
<evidence type="ECO:0000313" key="4">
    <source>
        <dbReference type="Proteomes" id="UP000178943"/>
    </source>
</evidence>
<feature type="domain" description="Thioredoxin" evidence="2">
    <location>
        <begin position="35"/>
        <end position="175"/>
    </location>
</feature>
<dbReference type="CDD" id="cd02966">
    <property type="entry name" value="TlpA_like_family"/>
    <property type="match status" value="1"/>
</dbReference>
<keyword evidence="1" id="KW-1133">Transmembrane helix</keyword>
<dbReference type="GO" id="GO:0016209">
    <property type="term" value="F:antioxidant activity"/>
    <property type="evidence" value="ECO:0007669"/>
    <property type="project" value="InterPro"/>
</dbReference>
<comment type="caution">
    <text evidence="3">The sequence shown here is derived from an EMBL/GenBank/DDBJ whole genome shotgun (WGS) entry which is preliminary data.</text>
</comment>
<proteinExistence type="predicted"/>
<keyword evidence="1" id="KW-0472">Membrane</keyword>
<dbReference type="InterPro" id="IPR000866">
    <property type="entry name" value="AhpC/TSA"/>
</dbReference>
<dbReference type="AlphaFoldDB" id="A0A1F5VDE1"/>
<evidence type="ECO:0000259" key="2">
    <source>
        <dbReference type="PROSITE" id="PS51352"/>
    </source>
</evidence>
<dbReference type="InterPro" id="IPR013766">
    <property type="entry name" value="Thioredoxin_domain"/>
</dbReference>
<evidence type="ECO:0000256" key="1">
    <source>
        <dbReference type="SAM" id="Phobius"/>
    </source>
</evidence>
<dbReference type="PROSITE" id="PS51352">
    <property type="entry name" value="THIOREDOXIN_2"/>
    <property type="match status" value="1"/>
</dbReference>
<name>A0A1F5VDE1_9BACT</name>
<dbReference type="InterPro" id="IPR036249">
    <property type="entry name" value="Thioredoxin-like_sf"/>
</dbReference>
<organism evidence="3 4">
    <name type="scientific">Candidatus Fischerbacteria bacterium RBG_13_37_8</name>
    <dbReference type="NCBI Taxonomy" id="1817863"/>
    <lineage>
        <taxon>Bacteria</taxon>
        <taxon>Candidatus Fischeribacteriota</taxon>
    </lineage>
</organism>
<dbReference type="Gene3D" id="3.40.30.10">
    <property type="entry name" value="Glutaredoxin"/>
    <property type="match status" value="1"/>
</dbReference>
<dbReference type="PANTHER" id="PTHR42852">
    <property type="entry name" value="THIOL:DISULFIDE INTERCHANGE PROTEIN DSBE"/>
    <property type="match status" value="1"/>
</dbReference>